<name>A0A076ESS1_RHOOP</name>
<evidence type="ECO:0000313" key="2">
    <source>
        <dbReference type="EMBL" id="AII08307.1"/>
    </source>
</evidence>
<gene>
    <name evidence="2" type="ORF">EP51_28305</name>
</gene>
<feature type="region of interest" description="Disordered" evidence="1">
    <location>
        <begin position="1"/>
        <end position="48"/>
    </location>
</feature>
<proteinExistence type="predicted"/>
<dbReference type="Proteomes" id="UP000028488">
    <property type="component" value="Chromosome"/>
</dbReference>
<dbReference type="eggNOG" id="ENOG5031J3Z">
    <property type="taxonomic scope" value="Bacteria"/>
</dbReference>
<dbReference type="AlphaFoldDB" id="A0A076ESS1"/>
<protein>
    <submittedName>
        <fullName evidence="2">dUTPase</fullName>
    </submittedName>
</protein>
<organism evidence="2 3">
    <name type="scientific">Rhodococcus opacus</name>
    <name type="common">Nocardia opaca</name>
    <dbReference type="NCBI Taxonomy" id="37919"/>
    <lineage>
        <taxon>Bacteria</taxon>
        <taxon>Bacillati</taxon>
        <taxon>Actinomycetota</taxon>
        <taxon>Actinomycetes</taxon>
        <taxon>Mycobacteriales</taxon>
        <taxon>Nocardiaceae</taxon>
        <taxon>Rhodococcus</taxon>
    </lineage>
</organism>
<evidence type="ECO:0000313" key="3">
    <source>
        <dbReference type="Proteomes" id="UP000028488"/>
    </source>
</evidence>
<evidence type="ECO:0000256" key="1">
    <source>
        <dbReference type="SAM" id="MobiDB-lite"/>
    </source>
</evidence>
<dbReference type="RefSeq" id="WP_128642330.1">
    <property type="nucleotide sequence ID" value="NZ_CP008947.1"/>
</dbReference>
<sequence length="96" mass="10607">MATDYDAPRVTESDETDTSLEQLTANRKDTQSPVVDVEDSDTAESFELPGADLSGEELTVRVIPKQADEFTCTSCFLVHHRSRLADPAQLICRDCT</sequence>
<dbReference type="Pfam" id="PF13834">
    <property type="entry name" value="DUF4193"/>
    <property type="match status" value="1"/>
</dbReference>
<accession>A0A076ESS1</accession>
<dbReference type="InterPro" id="IPR025242">
    <property type="entry name" value="DUF4193"/>
</dbReference>
<dbReference type="EMBL" id="CP008947">
    <property type="protein sequence ID" value="AII08307.1"/>
    <property type="molecule type" value="Genomic_DNA"/>
</dbReference>
<feature type="compositionally biased region" description="Basic and acidic residues" evidence="1">
    <location>
        <begin position="1"/>
        <end position="12"/>
    </location>
</feature>
<reference evidence="2 3" key="1">
    <citation type="submission" date="2014-07" db="EMBL/GenBank/DDBJ databases">
        <title>Genome Sequence of Rhodococcus opacus Strain R7, a Biodegrader of Mono- and Polycyclic Aromatic Hydrocarbons.</title>
        <authorList>
            <person name="Di Gennaro P."/>
            <person name="Zampolli J."/>
            <person name="Presti I."/>
            <person name="Cappelletti M."/>
            <person name="D'Ursi P."/>
            <person name="Orro A."/>
            <person name="Mezzelani A."/>
            <person name="Milanesi L."/>
        </authorList>
    </citation>
    <scope>NUCLEOTIDE SEQUENCE [LARGE SCALE GENOMIC DNA]</scope>
    <source>
        <strain evidence="2 3">R7</strain>
    </source>
</reference>